<name>R4K5F0_CLOPA</name>
<dbReference type="KEGG" id="cpas:Clopa_2965"/>
<keyword evidence="1" id="KW-1005">Bacterial flagellum biogenesis</keyword>
<sequence>MKEQLKDVMVKEYRALKELLESLDRQHELYLKNDIFQLEDIVKTIESNNRVIAELEVERRKITGANSMNEIVRAFEDEELENNYRNIKRLLQEIKVQKESNELLFRQGLVFTNRILNIFSPNKNLKTYNSLGRIGK</sequence>
<dbReference type="Proteomes" id="UP000013523">
    <property type="component" value="Chromosome"/>
</dbReference>
<dbReference type="AlphaFoldDB" id="R4K5F0"/>
<dbReference type="STRING" id="86416.Clopa_2965"/>
<dbReference type="InterPro" id="IPR036679">
    <property type="entry name" value="FlgN-like_sf"/>
</dbReference>
<dbReference type="EMBL" id="CP003261">
    <property type="protein sequence ID" value="AGK97798.1"/>
    <property type="molecule type" value="Genomic_DNA"/>
</dbReference>
<dbReference type="GO" id="GO:0044780">
    <property type="term" value="P:bacterial-type flagellum assembly"/>
    <property type="evidence" value="ECO:0007669"/>
    <property type="project" value="InterPro"/>
</dbReference>
<accession>R4K5F0</accession>
<proteinExistence type="predicted"/>
<feature type="coiled-coil region" evidence="2">
    <location>
        <begin position="6"/>
        <end position="33"/>
    </location>
</feature>
<evidence type="ECO:0000256" key="2">
    <source>
        <dbReference type="SAM" id="Coils"/>
    </source>
</evidence>
<evidence type="ECO:0000256" key="1">
    <source>
        <dbReference type="ARBA" id="ARBA00022795"/>
    </source>
</evidence>
<dbReference type="RefSeq" id="WP_015616090.1">
    <property type="nucleotide sequence ID" value="NC_021182.1"/>
</dbReference>
<dbReference type="PATRIC" id="fig|86416.3.peg.2950"/>
<evidence type="ECO:0000313" key="4">
    <source>
        <dbReference type="Proteomes" id="UP000013523"/>
    </source>
</evidence>
<dbReference type="SUPFAM" id="SSF140566">
    <property type="entry name" value="FlgN-like"/>
    <property type="match status" value="1"/>
</dbReference>
<reference evidence="3 4" key="1">
    <citation type="submission" date="2012-01" db="EMBL/GenBank/DDBJ databases">
        <title>Complete sequence of chromosome of Clostridium pasteurianum BC1.</title>
        <authorList>
            <consortium name="US DOE Joint Genome Institute"/>
            <person name="Lucas S."/>
            <person name="Han J."/>
            <person name="Lapidus A."/>
            <person name="Cheng J.-F."/>
            <person name="Goodwin L."/>
            <person name="Pitluck S."/>
            <person name="Peters L."/>
            <person name="Mikhailova N."/>
            <person name="Teshima H."/>
            <person name="Detter J.C."/>
            <person name="Han C."/>
            <person name="Tapia R."/>
            <person name="Land M."/>
            <person name="Hauser L."/>
            <person name="Kyrpides N."/>
            <person name="Ivanova N."/>
            <person name="Pagani I."/>
            <person name="Dunn J."/>
            <person name="Taghavi S."/>
            <person name="Francis A."/>
            <person name="van der Lelie D."/>
            <person name="Woyke T."/>
        </authorList>
    </citation>
    <scope>NUCLEOTIDE SEQUENCE [LARGE SCALE GENOMIC DNA]</scope>
    <source>
        <strain evidence="3 4">BC1</strain>
    </source>
</reference>
<keyword evidence="2" id="KW-0175">Coiled coil</keyword>
<dbReference type="HOGENOM" id="CLU_153720_0_0_9"/>
<dbReference type="Pfam" id="PF05130">
    <property type="entry name" value="FlgN"/>
    <property type="match status" value="1"/>
</dbReference>
<organism evidence="3 4">
    <name type="scientific">Clostridium pasteurianum BC1</name>
    <dbReference type="NCBI Taxonomy" id="86416"/>
    <lineage>
        <taxon>Bacteria</taxon>
        <taxon>Bacillati</taxon>
        <taxon>Bacillota</taxon>
        <taxon>Clostridia</taxon>
        <taxon>Eubacteriales</taxon>
        <taxon>Clostridiaceae</taxon>
        <taxon>Clostridium</taxon>
    </lineage>
</organism>
<dbReference type="Gene3D" id="1.20.58.300">
    <property type="entry name" value="FlgN-like"/>
    <property type="match status" value="1"/>
</dbReference>
<dbReference type="InterPro" id="IPR007809">
    <property type="entry name" value="FlgN-like"/>
</dbReference>
<keyword evidence="4" id="KW-1185">Reference proteome</keyword>
<dbReference type="eggNOG" id="ENOG5033J7F">
    <property type="taxonomic scope" value="Bacteria"/>
</dbReference>
<evidence type="ECO:0000313" key="3">
    <source>
        <dbReference type="EMBL" id="AGK97798.1"/>
    </source>
</evidence>
<gene>
    <name evidence="3" type="ORF">Clopa_2965</name>
</gene>
<dbReference type="OrthoDB" id="1755640at2"/>
<protein>
    <submittedName>
        <fullName evidence="3">FlgN protein</fullName>
    </submittedName>
</protein>